<evidence type="ECO:0000313" key="15">
    <source>
        <dbReference type="EMBL" id="SCG45932.1"/>
    </source>
</evidence>
<keyword evidence="8 10" id="KW-0624">Polysaccharide degradation</keyword>
<protein>
    <recommendedName>
        <fullName evidence="10">Beta-xylanase</fullName>
        <ecNumber evidence="10">3.2.1.8</ecNumber>
    </recommendedName>
</protein>
<dbReference type="PANTHER" id="PTHR31490:SF88">
    <property type="entry name" value="BETA-XYLANASE"/>
    <property type="match status" value="1"/>
</dbReference>
<dbReference type="OrthoDB" id="3255194at2"/>
<evidence type="ECO:0000256" key="6">
    <source>
        <dbReference type="ARBA" id="ARBA00023277"/>
    </source>
</evidence>
<evidence type="ECO:0000256" key="4">
    <source>
        <dbReference type="ARBA" id="ARBA00022729"/>
    </source>
</evidence>
<dbReference type="Gene3D" id="3.20.20.80">
    <property type="entry name" value="Glycosidases"/>
    <property type="match status" value="1"/>
</dbReference>
<evidence type="ECO:0000256" key="11">
    <source>
        <dbReference type="SAM" id="MobiDB-lite"/>
    </source>
</evidence>
<keyword evidence="16" id="KW-1185">Reference proteome</keyword>
<dbReference type="SUPFAM" id="SSF49384">
    <property type="entry name" value="Carbohydrate-binding domain"/>
    <property type="match status" value="1"/>
</dbReference>
<dbReference type="Pfam" id="PF00331">
    <property type="entry name" value="Glyco_hydro_10"/>
    <property type="match status" value="1"/>
</dbReference>
<evidence type="ECO:0000256" key="9">
    <source>
        <dbReference type="PROSITE-ProRule" id="PRU10061"/>
    </source>
</evidence>
<feature type="chain" id="PRO_5039012481" description="Beta-xylanase" evidence="12">
    <location>
        <begin position="40"/>
        <end position="470"/>
    </location>
</feature>
<dbReference type="GO" id="GO:0030247">
    <property type="term" value="F:polysaccharide binding"/>
    <property type="evidence" value="ECO:0007669"/>
    <property type="project" value="UniProtKB-UniRule"/>
</dbReference>
<comment type="catalytic activity">
    <reaction evidence="1 10">
        <text>Endohydrolysis of (1-&gt;4)-beta-D-xylosidic linkages in xylans.</text>
        <dbReference type="EC" id="3.2.1.8"/>
    </reaction>
</comment>
<dbReference type="InterPro" id="IPR044846">
    <property type="entry name" value="GH10"/>
</dbReference>
<keyword evidence="7 10" id="KW-0326">Glycosidase</keyword>
<evidence type="ECO:0000256" key="12">
    <source>
        <dbReference type="SAM" id="SignalP"/>
    </source>
</evidence>
<dbReference type="PRINTS" id="PR00134">
    <property type="entry name" value="GLHYDRLASE10"/>
</dbReference>
<dbReference type="Pfam" id="PF00553">
    <property type="entry name" value="CBM_2"/>
    <property type="match status" value="1"/>
</dbReference>
<dbReference type="PROSITE" id="PS51173">
    <property type="entry name" value="CBM2"/>
    <property type="match status" value="1"/>
</dbReference>
<dbReference type="STRING" id="47864.GA0070560_104269"/>
<dbReference type="SMART" id="SM00637">
    <property type="entry name" value="CBD_II"/>
    <property type="match status" value="1"/>
</dbReference>
<evidence type="ECO:0000256" key="3">
    <source>
        <dbReference type="ARBA" id="ARBA00022651"/>
    </source>
</evidence>
<dbReference type="InterPro" id="IPR001000">
    <property type="entry name" value="GH10_dom"/>
</dbReference>
<keyword evidence="3 15" id="KW-0858">Xylan degradation</keyword>
<feature type="domain" description="GH10" evidence="14">
    <location>
        <begin position="42"/>
        <end position="342"/>
    </location>
</feature>
<dbReference type="InterPro" id="IPR031158">
    <property type="entry name" value="GH10_AS"/>
</dbReference>
<sequence length="470" mass="49122">MNHVPARSSGRSTTRARLRAALIAAVAGVAAVGTTVALAPNASAATTLGASAAQTGRYFGTAVAANKLSDSAYTTILNREFNQVTPENEMKIDATEPQQGVFTYGNADRIVAHARSQGMKVRGHTLAWHSQQPGWMQNMSGSALRSAMLNHVTQVATHFRGQVAWWDVVNEAFADGGTGARRDSNLQRTGNDWIEAAFRAADAADPNAQLCYNDYNIDNWNDAKTQAVYRMVQDFKSRGVPIDCVGLQSHFTGGSNYPSNYRTTLSSFAALGVDVHITELDIRNAPSDAYRNVVNDCLAVARCKGITVWGIRDSDSWRSGESPLLFDGGGNKKAAYDAVLTALNNGGTTTPPTTTPPTTTPTTTTPPTTPPPGNAACVATVRLDSWTGGFVANVTVTAGASSLSGWTVGLTLPAGAAITNTWSAQPSGTSGAVTFRNVSYNGSVAAGTSTTFGFQGTGVGPSATPICSAS</sequence>
<proteinExistence type="inferred from homology"/>
<dbReference type="PANTHER" id="PTHR31490">
    <property type="entry name" value="GLYCOSYL HYDROLASE"/>
    <property type="match status" value="1"/>
</dbReference>
<evidence type="ECO:0000259" key="13">
    <source>
        <dbReference type="PROSITE" id="PS51173"/>
    </source>
</evidence>
<organism evidence="15 16">
    <name type="scientific">Micromonospora halophytica</name>
    <dbReference type="NCBI Taxonomy" id="47864"/>
    <lineage>
        <taxon>Bacteria</taxon>
        <taxon>Bacillati</taxon>
        <taxon>Actinomycetota</taxon>
        <taxon>Actinomycetes</taxon>
        <taxon>Micromonosporales</taxon>
        <taxon>Micromonosporaceae</taxon>
        <taxon>Micromonospora</taxon>
    </lineage>
</organism>
<dbReference type="InterPro" id="IPR012291">
    <property type="entry name" value="CBM2_carb-bd_dom_sf"/>
</dbReference>
<gene>
    <name evidence="15" type="ORF">GA0070560_104269</name>
</gene>
<keyword evidence="6 10" id="KW-0119">Carbohydrate metabolism</keyword>
<dbReference type="SUPFAM" id="SSF51445">
    <property type="entry name" value="(Trans)glycosidases"/>
    <property type="match status" value="1"/>
</dbReference>
<dbReference type="AlphaFoldDB" id="A0A1C5HIS5"/>
<keyword evidence="4 12" id="KW-0732">Signal</keyword>
<evidence type="ECO:0000256" key="7">
    <source>
        <dbReference type="ARBA" id="ARBA00023295"/>
    </source>
</evidence>
<name>A0A1C5HIS5_9ACTN</name>
<evidence type="ECO:0000256" key="2">
    <source>
        <dbReference type="ARBA" id="ARBA00007495"/>
    </source>
</evidence>
<dbReference type="EMBL" id="FMDN01000004">
    <property type="protein sequence ID" value="SCG45932.1"/>
    <property type="molecule type" value="Genomic_DNA"/>
</dbReference>
<feature type="region of interest" description="Disordered" evidence="11">
    <location>
        <begin position="344"/>
        <end position="372"/>
    </location>
</feature>
<evidence type="ECO:0000256" key="8">
    <source>
        <dbReference type="ARBA" id="ARBA00023326"/>
    </source>
</evidence>
<dbReference type="EC" id="3.2.1.8" evidence="10"/>
<evidence type="ECO:0000256" key="1">
    <source>
        <dbReference type="ARBA" id="ARBA00000681"/>
    </source>
</evidence>
<dbReference type="PROSITE" id="PS51760">
    <property type="entry name" value="GH10_2"/>
    <property type="match status" value="1"/>
</dbReference>
<dbReference type="Proteomes" id="UP000199408">
    <property type="component" value="Unassembled WGS sequence"/>
</dbReference>
<dbReference type="InterPro" id="IPR008965">
    <property type="entry name" value="CBM2/CBM3_carb-bd_dom_sf"/>
</dbReference>
<dbReference type="InterPro" id="IPR001919">
    <property type="entry name" value="CBD2"/>
</dbReference>
<dbReference type="PROSITE" id="PS00591">
    <property type="entry name" value="GH10_1"/>
    <property type="match status" value="1"/>
</dbReference>
<dbReference type="GO" id="GO:0031176">
    <property type="term" value="F:endo-1,4-beta-xylanase activity"/>
    <property type="evidence" value="ECO:0007669"/>
    <property type="project" value="UniProtKB-EC"/>
</dbReference>
<feature type="signal peptide" evidence="12">
    <location>
        <begin position="1"/>
        <end position="39"/>
    </location>
</feature>
<feature type="active site" description="Nucleophile" evidence="9">
    <location>
        <position position="279"/>
    </location>
</feature>
<comment type="similarity">
    <text evidence="2 10">Belongs to the glycosyl hydrolase 10 (cellulase F) family.</text>
</comment>
<evidence type="ECO:0000313" key="16">
    <source>
        <dbReference type="Proteomes" id="UP000199408"/>
    </source>
</evidence>
<evidence type="ECO:0000256" key="10">
    <source>
        <dbReference type="RuleBase" id="RU361174"/>
    </source>
</evidence>
<keyword evidence="5 10" id="KW-0378">Hydrolase</keyword>
<reference evidence="16" key="1">
    <citation type="submission" date="2016-06" db="EMBL/GenBank/DDBJ databases">
        <authorList>
            <person name="Varghese N."/>
        </authorList>
    </citation>
    <scope>NUCLEOTIDE SEQUENCE [LARGE SCALE GENOMIC DNA]</scope>
    <source>
        <strain evidence="16">DSM 43171</strain>
    </source>
</reference>
<dbReference type="GO" id="GO:0045493">
    <property type="term" value="P:xylan catabolic process"/>
    <property type="evidence" value="ECO:0007669"/>
    <property type="project" value="UniProtKB-KW"/>
</dbReference>
<accession>A0A1C5HIS5</accession>
<feature type="domain" description="CBM2" evidence="13">
    <location>
        <begin position="370"/>
        <end position="470"/>
    </location>
</feature>
<evidence type="ECO:0000256" key="5">
    <source>
        <dbReference type="ARBA" id="ARBA00022801"/>
    </source>
</evidence>
<dbReference type="InterPro" id="IPR017853">
    <property type="entry name" value="GH"/>
</dbReference>
<dbReference type="RefSeq" id="WP_091293553.1">
    <property type="nucleotide sequence ID" value="NZ_FMDN01000004.1"/>
</dbReference>
<evidence type="ECO:0000259" key="14">
    <source>
        <dbReference type="PROSITE" id="PS51760"/>
    </source>
</evidence>
<dbReference type="Gene3D" id="2.60.40.290">
    <property type="match status" value="1"/>
</dbReference>
<dbReference type="SMART" id="SM00633">
    <property type="entry name" value="Glyco_10"/>
    <property type="match status" value="1"/>
</dbReference>